<evidence type="ECO:0000313" key="2">
    <source>
        <dbReference type="Proteomes" id="UP000186922"/>
    </source>
</evidence>
<gene>
    <name evidence="1" type="primary">RvY_12575-1</name>
    <name evidence="1" type="synonym">RvY_12575.1</name>
    <name evidence="1" type="ORF">RvY_12575</name>
</gene>
<name>A0A1D1VJY6_RAMVA</name>
<dbReference type="AlphaFoldDB" id="A0A1D1VJY6"/>
<protein>
    <submittedName>
        <fullName evidence="1">Uncharacterized protein</fullName>
    </submittedName>
</protein>
<dbReference type="Proteomes" id="UP000186922">
    <property type="component" value="Unassembled WGS sequence"/>
</dbReference>
<accession>A0A1D1VJY6</accession>
<sequence length="120" mass="13533">MKDIFDRPFSNPVQFELTGNVDASSLHVSICTSLSFNGRLMGNSRLESRICQYNFEPSCWSSLKGYKITQVFYDRLTGERFQRSFQTEYIVDGILSHLCAAPDKTGLTTRSEDKSISGTS</sequence>
<proteinExistence type="predicted"/>
<organism evidence="1 2">
    <name type="scientific">Ramazzottius varieornatus</name>
    <name type="common">Water bear</name>
    <name type="synonym">Tardigrade</name>
    <dbReference type="NCBI Taxonomy" id="947166"/>
    <lineage>
        <taxon>Eukaryota</taxon>
        <taxon>Metazoa</taxon>
        <taxon>Ecdysozoa</taxon>
        <taxon>Tardigrada</taxon>
        <taxon>Eutardigrada</taxon>
        <taxon>Parachela</taxon>
        <taxon>Hypsibioidea</taxon>
        <taxon>Ramazzottiidae</taxon>
        <taxon>Ramazzottius</taxon>
    </lineage>
</organism>
<comment type="caution">
    <text evidence="1">The sequence shown here is derived from an EMBL/GenBank/DDBJ whole genome shotgun (WGS) entry which is preliminary data.</text>
</comment>
<reference evidence="1 2" key="1">
    <citation type="journal article" date="2016" name="Nat. Commun.">
        <title>Extremotolerant tardigrade genome and improved radiotolerance of human cultured cells by tardigrade-unique protein.</title>
        <authorList>
            <person name="Hashimoto T."/>
            <person name="Horikawa D.D."/>
            <person name="Saito Y."/>
            <person name="Kuwahara H."/>
            <person name="Kozuka-Hata H."/>
            <person name="Shin-I T."/>
            <person name="Minakuchi Y."/>
            <person name="Ohishi K."/>
            <person name="Motoyama A."/>
            <person name="Aizu T."/>
            <person name="Enomoto A."/>
            <person name="Kondo K."/>
            <person name="Tanaka S."/>
            <person name="Hara Y."/>
            <person name="Koshikawa S."/>
            <person name="Sagara H."/>
            <person name="Miura T."/>
            <person name="Yokobori S."/>
            <person name="Miyagawa K."/>
            <person name="Suzuki Y."/>
            <person name="Kubo T."/>
            <person name="Oyama M."/>
            <person name="Kohara Y."/>
            <person name="Fujiyama A."/>
            <person name="Arakawa K."/>
            <person name="Katayama T."/>
            <person name="Toyoda A."/>
            <person name="Kunieda T."/>
        </authorList>
    </citation>
    <scope>NUCLEOTIDE SEQUENCE [LARGE SCALE GENOMIC DNA]</scope>
    <source>
        <strain evidence="1 2">YOKOZUNA-1</strain>
    </source>
</reference>
<dbReference type="EMBL" id="BDGG01000007">
    <property type="protein sequence ID" value="GAV01945.1"/>
    <property type="molecule type" value="Genomic_DNA"/>
</dbReference>
<keyword evidence="2" id="KW-1185">Reference proteome</keyword>
<evidence type="ECO:0000313" key="1">
    <source>
        <dbReference type="EMBL" id="GAV01945.1"/>
    </source>
</evidence>